<dbReference type="AlphaFoldDB" id="Q6GZ88"/>
<reference evidence="1" key="1">
    <citation type="journal article" date="2004" name="J. Pharmacol. Exp. Ther.">
        <title>Expression of constitutive androstane receptor splice variants in human tissues and their functional consequences.</title>
        <authorList>
            <person name="Lamba J.K."/>
            <person name="Lamba V."/>
            <person name="Yasuda K."/>
            <person name="Lin Y.S."/>
            <person name="Assem M."/>
            <person name="Thompson E."/>
            <person name="Strom S."/>
            <person name="Schuetz E.G."/>
        </authorList>
    </citation>
    <scope>NUCLEOTIDE SEQUENCE</scope>
</reference>
<dbReference type="IntAct" id="Q6GZ88">
    <property type="interactions" value="3"/>
</dbReference>
<keyword evidence="1" id="KW-0675">Receptor</keyword>
<proteinExistence type="evidence at transcript level"/>
<protein>
    <submittedName>
        <fullName evidence="1">Constitutive androstane receptor SV2</fullName>
    </submittedName>
</protein>
<dbReference type="OrthoDB" id="6355676at2759"/>
<sequence length="29" mass="3539">MASREDELRNCVENSQQKHWSHLPLCWKL</sequence>
<dbReference type="ChiTaRS" id="NR1I3">
    <property type="organism name" value="human"/>
</dbReference>
<dbReference type="EMBL" id="AY572807">
    <property type="protein sequence ID" value="AAT47160.1"/>
    <property type="molecule type" value="mRNA"/>
</dbReference>
<accession>Q6GZ88</accession>
<gene>
    <name evidence="1" type="primary">NR1I3</name>
</gene>
<evidence type="ECO:0000313" key="1">
    <source>
        <dbReference type="EMBL" id="AAT47160.1"/>
    </source>
</evidence>
<organism evidence="1">
    <name type="scientific">Homo sapiens</name>
    <name type="common">Human</name>
    <dbReference type="NCBI Taxonomy" id="9606"/>
    <lineage>
        <taxon>Eukaryota</taxon>
        <taxon>Metazoa</taxon>
        <taxon>Chordata</taxon>
        <taxon>Craniata</taxon>
        <taxon>Vertebrata</taxon>
        <taxon>Euteleostomi</taxon>
        <taxon>Mammalia</taxon>
        <taxon>Eutheria</taxon>
        <taxon>Euarchontoglires</taxon>
        <taxon>Primates</taxon>
        <taxon>Haplorrhini</taxon>
        <taxon>Catarrhini</taxon>
        <taxon>Hominidae</taxon>
        <taxon>Homo</taxon>
    </lineage>
</organism>
<name>Q6GZ88_HUMAN</name>